<reference evidence="3 4" key="1">
    <citation type="journal article" date="2011" name="Genome Biol. Evol.">
        <title>Integration of the genetic map and genome assembly of fugu facilitates insights into distinct features of genome evolution in teleosts and mammals.</title>
        <authorList>
            <person name="Kai W."/>
            <person name="Kikuchi K."/>
            <person name="Tohari S."/>
            <person name="Chew A.K."/>
            <person name="Tay A."/>
            <person name="Fujiwara A."/>
            <person name="Hosoya S."/>
            <person name="Suetake H."/>
            <person name="Naruse K."/>
            <person name="Brenner S."/>
            <person name="Suzuki Y."/>
            <person name="Venkatesh B."/>
        </authorList>
    </citation>
    <scope>NUCLEOTIDE SEQUENCE [LARGE SCALE GENOMIC DNA]</scope>
</reference>
<dbReference type="InParanoid" id="A0A674P2A1"/>
<dbReference type="PANTHER" id="PTHR37984">
    <property type="entry name" value="PROTEIN CBG26694"/>
    <property type="match status" value="1"/>
</dbReference>
<dbReference type="Pfam" id="PF00665">
    <property type="entry name" value="rve"/>
    <property type="match status" value="1"/>
</dbReference>
<dbReference type="Gene3D" id="3.30.420.10">
    <property type="entry name" value="Ribonuclease H-like superfamily/Ribonuclease H"/>
    <property type="match status" value="1"/>
</dbReference>
<dbReference type="InterPro" id="IPR036397">
    <property type="entry name" value="RNaseH_sf"/>
</dbReference>
<dbReference type="Proteomes" id="UP000005226">
    <property type="component" value="Chromosome 5"/>
</dbReference>
<dbReference type="InterPro" id="IPR001584">
    <property type="entry name" value="Integrase_cat-core"/>
</dbReference>
<dbReference type="AlphaFoldDB" id="A0A674P2A1"/>
<organism evidence="3 4">
    <name type="scientific">Takifugu rubripes</name>
    <name type="common">Japanese pufferfish</name>
    <name type="synonym">Fugu rubripes</name>
    <dbReference type="NCBI Taxonomy" id="31033"/>
    <lineage>
        <taxon>Eukaryota</taxon>
        <taxon>Metazoa</taxon>
        <taxon>Chordata</taxon>
        <taxon>Craniata</taxon>
        <taxon>Vertebrata</taxon>
        <taxon>Euteleostomi</taxon>
        <taxon>Actinopterygii</taxon>
        <taxon>Neopterygii</taxon>
        <taxon>Teleostei</taxon>
        <taxon>Neoteleostei</taxon>
        <taxon>Acanthomorphata</taxon>
        <taxon>Eupercaria</taxon>
        <taxon>Tetraodontiformes</taxon>
        <taxon>Tetradontoidea</taxon>
        <taxon>Tetraodontidae</taxon>
        <taxon>Takifugu</taxon>
    </lineage>
</organism>
<evidence type="ECO:0000313" key="3">
    <source>
        <dbReference type="Ensembl" id="ENSTRUP00000079197.1"/>
    </source>
</evidence>
<dbReference type="GeneTree" id="ENSGT00940000176279"/>
<dbReference type="PANTHER" id="PTHR37984:SF5">
    <property type="entry name" value="PROTEIN NYNRIN-LIKE"/>
    <property type="match status" value="1"/>
</dbReference>
<evidence type="ECO:0000259" key="2">
    <source>
        <dbReference type="PROSITE" id="PS50994"/>
    </source>
</evidence>
<protein>
    <recommendedName>
        <fullName evidence="2">Integrase catalytic domain-containing protein</fullName>
    </recommendedName>
</protein>
<dbReference type="InterPro" id="IPR050951">
    <property type="entry name" value="Retrovirus_Pol_polyprotein"/>
</dbReference>
<evidence type="ECO:0000313" key="4">
    <source>
        <dbReference type="Proteomes" id="UP000005226"/>
    </source>
</evidence>
<feature type="region of interest" description="Disordered" evidence="1">
    <location>
        <begin position="126"/>
        <end position="148"/>
    </location>
</feature>
<name>A0A674P2A1_TAKRU</name>
<feature type="compositionally biased region" description="Basic and acidic residues" evidence="1">
    <location>
        <begin position="203"/>
        <end position="212"/>
    </location>
</feature>
<dbReference type="SUPFAM" id="SSF53098">
    <property type="entry name" value="Ribonuclease H-like"/>
    <property type="match status" value="1"/>
</dbReference>
<dbReference type="GO" id="GO:0003676">
    <property type="term" value="F:nucleic acid binding"/>
    <property type="evidence" value="ECO:0007669"/>
    <property type="project" value="InterPro"/>
</dbReference>
<reference evidence="3" key="3">
    <citation type="submission" date="2025-09" db="UniProtKB">
        <authorList>
            <consortium name="Ensembl"/>
        </authorList>
    </citation>
    <scope>IDENTIFICATION</scope>
</reference>
<dbReference type="PROSITE" id="PS50994">
    <property type="entry name" value="INTEGRASE"/>
    <property type="match status" value="1"/>
</dbReference>
<dbReference type="InterPro" id="IPR012337">
    <property type="entry name" value="RNaseH-like_sf"/>
</dbReference>
<sequence length="255" mass="28088">MAADVQTFVASCSECTRSKPSHRPPAGLLQPLPIPPRPWSHIALDFITGLPPSEGSDTVLTVVNRFSKAVHFVPLPKLPTTLETANLLVQHVFHLHGIPQDIVSDRGPQFTSQVWKAFCRALGTTSRTTSGYHPQSSGQTERANQSLESSLRCVASRLPSSWASHLPWPGNSDAAVPSVRAQFRRIRQVWWETRAVLGRTAERNRRLADRHRAPASTTRWASKRGSHPVVSGRHLEPGRSPKSAEPPAHLQLVTS</sequence>
<evidence type="ECO:0000256" key="1">
    <source>
        <dbReference type="SAM" id="MobiDB-lite"/>
    </source>
</evidence>
<proteinExistence type="predicted"/>
<accession>A0A674P2A1</accession>
<keyword evidence="4" id="KW-1185">Reference proteome</keyword>
<feature type="domain" description="Integrase catalytic" evidence="2">
    <location>
        <begin position="34"/>
        <end position="209"/>
    </location>
</feature>
<reference evidence="3" key="2">
    <citation type="submission" date="2025-08" db="UniProtKB">
        <authorList>
            <consortium name="Ensembl"/>
        </authorList>
    </citation>
    <scope>IDENTIFICATION</scope>
</reference>
<dbReference type="Ensembl" id="ENSTRUT00000066598.1">
    <property type="protein sequence ID" value="ENSTRUP00000079197.1"/>
    <property type="gene ID" value="ENSTRUG00000030343.1"/>
</dbReference>
<feature type="region of interest" description="Disordered" evidence="1">
    <location>
        <begin position="203"/>
        <end position="255"/>
    </location>
</feature>
<dbReference type="GO" id="GO:0015074">
    <property type="term" value="P:DNA integration"/>
    <property type="evidence" value="ECO:0007669"/>
    <property type="project" value="InterPro"/>
</dbReference>
<dbReference type="OMA" id="HIINWEE"/>